<protein>
    <submittedName>
        <fullName evidence="1">Uncharacterized protein</fullName>
    </submittedName>
</protein>
<name>A0A8X6XG34_9ARAC</name>
<evidence type="ECO:0000313" key="2">
    <source>
        <dbReference type="Proteomes" id="UP000886998"/>
    </source>
</evidence>
<comment type="caution">
    <text evidence="1">The sequence shown here is derived from an EMBL/GenBank/DDBJ whole genome shotgun (WGS) entry which is preliminary data.</text>
</comment>
<dbReference type="AlphaFoldDB" id="A0A8X6XG34"/>
<gene>
    <name evidence="1" type="ORF">TNIN_268271</name>
</gene>
<dbReference type="Proteomes" id="UP000886998">
    <property type="component" value="Unassembled WGS sequence"/>
</dbReference>
<proteinExistence type="predicted"/>
<evidence type="ECO:0000313" key="1">
    <source>
        <dbReference type="EMBL" id="GFY53182.1"/>
    </source>
</evidence>
<organism evidence="1 2">
    <name type="scientific">Trichonephila inaurata madagascariensis</name>
    <dbReference type="NCBI Taxonomy" id="2747483"/>
    <lineage>
        <taxon>Eukaryota</taxon>
        <taxon>Metazoa</taxon>
        <taxon>Ecdysozoa</taxon>
        <taxon>Arthropoda</taxon>
        <taxon>Chelicerata</taxon>
        <taxon>Arachnida</taxon>
        <taxon>Araneae</taxon>
        <taxon>Araneomorphae</taxon>
        <taxon>Entelegynae</taxon>
        <taxon>Araneoidea</taxon>
        <taxon>Nephilidae</taxon>
        <taxon>Trichonephila</taxon>
        <taxon>Trichonephila inaurata</taxon>
    </lineage>
</organism>
<keyword evidence="2" id="KW-1185">Reference proteome</keyword>
<reference evidence="1" key="1">
    <citation type="submission" date="2020-08" db="EMBL/GenBank/DDBJ databases">
        <title>Multicomponent nature underlies the extraordinary mechanical properties of spider dragline silk.</title>
        <authorList>
            <person name="Kono N."/>
            <person name="Nakamura H."/>
            <person name="Mori M."/>
            <person name="Yoshida Y."/>
            <person name="Ohtoshi R."/>
            <person name="Malay A.D."/>
            <person name="Moran D.A.P."/>
            <person name="Tomita M."/>
            <person name="Numata K."/>
            <person name="Arakawa K."/>
        </authorList>
    </citation>
    <scope>NUCLEOTIDE SEQUENCE</scope>
</reference>
<dbReference type="EMBL" id="BMAV01009136">
    <property type="protein sequence ID" value="GFY53182.1"/>
    <property type="molecule type" value="Genomic_DNA"/>
</dbReference>
<accession>A0A8X6XG34</accession>
<sequence length="103" mass="12546">MAHENRERFRKLTVKDKRTTRNDRYFIHIIMVDHTVSFRQLTKLRGTFIGITPCLMQQFFAYYGIENCVQKFLRTEFKAYVKASILAVIKRFRSFQQKNQYIR</sequence>